<dbReference type="OrthoDB" id="8673349at2"/>
<dbReference type="GO" id="GO:0019748">
    <property type="term" value="P:secondary metabolic process"/>
    <property type="evidence" value="ECO:0007669"/>
    <property type="project" value="TreeGrafter"/>
</dbReference>
<dbReference type="InterPro" id="IPR032466">
    <property type="entry name" value="Metal_Hydrolase"/>
</dbReference>
<dbReference type="Gene3D" id="3.20.20.140">
    <property type="entry name" value="Metal-dependent hydrolases"/>
    <property type="match status" value="1"/>
</dbReference>
<organism evidence="3 4">
    <name type="scientific">Mycobacterium asiaticum</name>
    <dbReference type="NCBI Taxonomy" id="1790"/>
    <lineage>
        <taxon>Bacteria</taxon>
        <taxon>Bacillati</taxon>
        <taxon>Actinomycetota</taxon>
        <taxon>Actinomycetes</taxon>
        <taxon>Mycobacteriales</taxon>
        <taxon>Mycobacteriaceae</taxon>
        <taxon>Mycobacterium</taxon>
    </lineage>
</organism>
<comment type="caution">
    <text evidence="3">The sequence shown here is derived from an EMBL/GenBank/DDBJ whole genome shotgun (WGS) entry which is preliminary data.</text>
</comment>
<dbReference type="GO" id="GO:0016831">
    <property type="term" value="F:carboxy-lyase activity"/>
    <property type="evidence" value="ECO:0007669"/>
    <property type="project" value="InterPro"/>
</dbReference>
<dbReference type="Pfam" id="PF04909">
    <property type="entry name" value="Amidohydro_2"/>
    <property type="match status" value="1"/>
</dbReference>
<dbReference type="GO" id="GO:0016787">
    <property type="term" value="F:hydrolase activity"/>
    <property type="evidence" value="ECO:0007669"/>
    <property type="project" value="UniProtKB-KW"/>
</dbReference>
<dbReference type="RefSeq" id="WP_065146221.1">
    <property type="nucleotide sequence ID" value="NZ_LZLS01000195.1"/>
</dbReference>
<dbReference type="EMBL" id="LZLS01000195">
    <property type="protein sequence ID" value="OBK21905.1"/>
    <property type="molecule type" value="Genomic_DNA"/>
</dbReference>
<dbReference type="AlphaFoldDB" id="A0A1A3NKN3"/>
<dbReference type="InterPro" id="IPR032465">
    <property type="entry name" value="ACMSD"/>
</dbReference>
<feature type="domain" description="Amidohydrolase-related" evidence="2">
    <location>
        <begin position="102"/>
        <end position="389"/>
    </location>
</feature>
<evidence type="ECO:0000256" key="1">
    <source>
        <dbReference type="ARBA" id="ARBA00023239"/>
    </source>
</evidence>
<dbReference type="GO" id="GO:0005737">
    <property type="term" value="C:cytoplasm"/>
    <property type="evidence" value="ECO:0007669"/>
    <property type="project" value="TreeGrafter"/>
</dbReference>
<evidence type="ECO:0000313" key="3">
    <source>
        <dbReference type="EMBL" id="OBK21905.1"/>
    </source>
</evidence>
<evidence type="ECO:0000259" key="2">
    <source>
        <dbReference type="Pfam" id="PF04909"/>
    </source>
</evidence>
<sequence>MGQLSHREDVPFPIFDADNHLYEPPEALTQFLPKEYKNHVQYVQINGRTKIAIRGQISNYIPNPTFEVVARPGAWEEYFKYGNPDGKSKRELFGEPMRAIPAFFEPGPRLEKMNELGLDRTLMFPTLASLLEERLRDDPVAIHVLIHALNEWLHEVWGFNYENRIFTTPVITLPIVEKAIEELEWAVKRGARCILVRPAPVPGFRGPRSFAVPEFDPFWERVVEYDLLVGMHSSDSGYSRYTSEWDGAEQEMLPFQTNAMGILNEWRPIQDAVGSWVIHGALYRHPKLKVAIVEAGSKWMTPLPDGLAEVFRKAPEAFPSDPVEMVKNRIHVSPFFEDGIDDLINLVGVDQVLYGSDWPHPEGLAEPTFYVNALSHLSVDDQAKIMGGNLGRLVTV</sequence>
<accession>A0A1A3NKN3</accession>
<protein>
    <submittedName>
        <fullName evidence="3">Amidohydrolase</fullName>
    </submittedName>
</protein>
<reference evidence="3 4" key="1">
    <citation type="submission" date="2016-06" db="EMBL/GenBank/DDBJ databases">
        <authorList>
            <person name="Kjaerup R.B."/>
            <person name="Dalgaard T.S."/>
            <person name="Juul-Madsen H.R."/>
        </authorList>
    </citation>
    <scope>NUCLEOTIDE SEQUENCE [LARGE SCALE GENOMIC DNA]</scope>
    <source>
        <strain evidence="3 4">1165133.8</strain>
    </source>
</reference>
<name>A0A1A3NKN3_MYCAS</name>
<keyword evidence="3" id="KW-0378">Hydrolase</keyword>
<dbReference type="PANTHER" id="PTHR21240:SF28">
    <property type="entry name" value="ISO-OROTATE DECARBOXYLASE (EUROFUNG)"/>
    <property type="match status" value="1"/>
</dbReference>
<dbReference type="InterPro" id="IPR006680">
    <property type="entry name" value="Amidohydro-rel"/>
</dbReference>
<keyword evidence="1" id="KW-0456">Lyase</keyword>
<dbReference type="PANTHER" id="PTHR21240">
    <property type="entry name" value="2-AMINO-3-CARBOXYLMUCONATE-6-SEMIALDEHYDE DECARBOXYLASE"/>
    <property type="match status" value="1"/>
</dbReference>
<dbReference type="SUPFAM" id="SSF51556">
    <property type="entry name" value="Metallo-dependent hydrolases"/>
    <property type="match status" value="1"/>
</dbReference>
<proteinExistence type="predicted"/>
<dbReference type="Proteomes" id="UP000093928">
    <property type="component" value="Unassembled WGS sequence"/>
</dbReference>
<gene>
    <name evidence="3" type="ORF">A5634_08855</name>
</gene>
<evidence type="ECO:0000313" key="4">
    <source>
        <dbReference type="Proteomes" id="UP000093928"/>
    </source>
</evidence>